<feature type="domain" description="Winged helix DNA-binding" evidence="1">
    <location>
        <begin position="11"/>
        <end position="85"/>
    </location>
</feature>
<dbReference type="PANTHER" id="PTHR38600">
    <property type="entry name" value="TRANSCRIPTIONAL REGULATORY PROTEIN"/>
    <property type="match status" value="1"/>
</dbReference>
<dbReference type="EMBL" id="JAFCLK010000058">
    <property type="protein sequence ID" value="MBR1141192.1"/>
    <property type="molecule type" value="Genomic_DNA"/>
</dbReference>
<organism evidence="2 3">
    <name type="scientific">Bradyrhizobium denitrificans</name>
    <dbReference type="NCBI Taxonomy" id="2734912"/>
    <lineage>
        <taxon>Bacteria</taxon>
        <taxon>Pseudomonadati</taxon>
        <taxon>Pseudomonadota</taxon>
        <taxon>Alphaproteobacteria</taxon>
        <taxon>Hyphomicrobiales</taxon>
        <taxon>Nitrobacteraceae</taxon>
        <taxon>Bradyrhizobium</taxon>
    </lineage>
</organism>
<dbReference type="SUPFAM" id="SSF46785">
    <property type="entry name" value="Winged helix' DNA-binding domain"/>
    <property type="match status" value="1"/>
</dbReference>
<dbReference type="Gene3D" id="1.10.10.10">
    <property type="entry name" value="Winged helix-like DNA-binding domain superfamily/Winged helix DNA-binding domain"/>
    <property type="match status" value="1"/>
</dbReference>
<evidence type="ECO:0000313" key="2">
    <source>
        <dbReference type="EMBL" id="MBR1141192.1"/>
    </source>
</evidence>
<dbReference type="InterPro" id="IPR036388">
    <property type="entry name" value="WH-like_DNA-bd_sf"/>
</dbReference>
<evidence type="ECO:0000313" key="3">
    <source>
        <dbReference type="Proteomes" id="UP001314635"/>
    </source>
</evidence>
<dbReference type="InterPro" id="IPR036390">
    <property type="entry name" value="WH_DNA-bd_sf"/>
</dbReference>
<dbReference type="Gene3D" id="3.30.1380.20">
    <property type="entry name" value="Trafficking protein particle complex subunit 3"/>
    <property type="match status" value="1"/>
</dbReference>
<reference evidence="3" key="1">
    <citation type="journal article" date="2021" name="ISME J.">
        <title>Evolutionary origin and ecological implication of a unique nif island in free-living Bradyrhizobium lineages.</title>
        <authorList>
            <person name="Tao J."/>
        </authorList>
    </citation>
    <scope>NUCLEOTIDE SEQUENCE [LARGE SCALE GENOMIC DNA]</scope>
    <source>
        <strain evidence="3">SZCCT0094</strain>
    </source>
</reference>
<dbReference type="InterPro" id="IPR027395">
    <property type="entry name" value="WH_DNA-bd_dom"/>
</dbReference>
<dbReference type="RefSeq" id="WP_172243726.1">
    <property type="nucleotide sequence ID" value="NZ_JABFDP010000054.1"/>
</dbReference>
<proteinExistence type="predicted"/>
<protein>
    <submittedName>
        <fullName evidence="2">Transcriptional regulator</fullName>
    </submittedName>
</protein>
<dbReference type="CDD" id="cd00090">
    <property type="entry name" value="HTH_ARSR"/>
    <property type="match status" value="1"/>
</dbReference>
<dbReference type="Pfam" id="PF13601">
    <property type="entry name" value="HTH_34"/>
    <property type="match status" value="1"/>
</dbReference>
<name>A0ABS5GIM4_9BRAD</name>
<sequence>MIVGDTQQKLLSKLLEAKSGLTVDELAASLDITRSAVKQHLTGLERSGFVQHTSSRSGGRPRFLYTLTDSGIDLFPKRYSWFSRVMLESLRKTIGASRFGAYMYELGVDMSAQAIPRLVGKTRVERVVEIVKIMNEAGFAAQVTSPGAGEKLPRIECRNCVFHDLSKDYQEVCQFDLGFLSGLMGAPIDHQECMQRGGQICRFRFLPKA</sequence>
<keyword evidence="3" id="KW-1185">Reference proteome</keyword>
<comment type="caution">
    <text evidence="2">The sequence shown here is derived from an EMBL/GenBank/DDBJ whole genome shotgun (WGS) entry which is preliminary data.</text>
</comment>
<dbReference type="InterPro" id="IPR011991">
    <property type="entry name" value="ArsR-like_HTH"/>
</dbReference>
<gene>
    <name evidence="2" type="ORF">JQ619_36145</name>
</gene>
<evidence type="ECO:0000259" key="1">
    <source>
        <dbReference type="Pfam" id="PF13601"/>
    </source>
</evidence>
<accession>A0ABS5GIM4</accession>
<dbReference type="PANTHER" id="PTHR38600:SF2">
    <property type="entry name" value="SLL0088 PROTEIN"/>
    <property type="match status" value="1"/>
</dbReference>
<dbReference type="Proteomes" id="UP001314635">
    <property type="component" value="Unassembled WGS sequence"/>
</dbReference>